<organism evidence="7 8">
    <name type="scientific">Streptomyces spinosisporus</name>
    <dbReference type="NCBI Taxonomy" id="2927582"/>
    <lineage>
        <taxon>Bacteria</taxon>
        <taxon>Bacillati</taxon>
        <taxon>Actinomycetota</taxon>
        <taxon>Actinomycetes</taxon>
        <taxon>Kitasatosporales</taxon>
        <taxon>Streptomycetaceae</taxon>
        <taxon>Streptomyces</taxon>
    </lineage>
</organism>
<dbReference type="Gene3D" id="3.40.50.970">
    <property type="match status" value="2"/>
</dbReference>
<dbReference type="Proteomes" id="UP001165270">
    <property type="component" value="Unassembled WGS sequence"/>
</dbReference>
<proteinExistence type="inferred from homology"/>
<evidence type="ECO:0000259" key="5">
    <source>
        <dbReference type="Pfam" id="PF02775"/>
    </source>
</evidence>
<evidence type="ECO:0000256" key="1">
    <source>
        <dbReference type="ARBA" id="ARBA00007812"/>
    </source>
</evidence>
<dbReference type="NCBIfam" id="NF006129">
    <property type="entry name" value="PRK08273.1"/>
    <property type="match status" value="1"/>
</dbReference>
<dbReference type="Pfam" id="PF00205">
    <property type="entry name" value="TPP_enzyme_M"/>
    <property type="match status" value="1"/>
</dbReference>
<dbReference type="Gene3D" id="3.40.50.1220">
    <property type="entry name" value="TPP-binding domain"/>
    <property type="match status" value="1"/>
</dbReference>
<dbReference type="Pfam" id="PF02776">
    <property type="entry name" value="TPP_enzyme_N"/>
    <property type="match status" value="1"/>
</dbReference>
<dbReference type="Pfam" id="PF02775">
    <property type="entry name" value="TPP_enzyme_C"/>
    <property type="match status" value="1"/>
</dbReference>
<dbReference type="InterPro" id="IPR011766">
    <property type="entry name" value="TPP_enzyme_TPP-bd"/>
</dbReference>
<name>A0ABS9XBE1_9ACTN</name>
<feature type="domain" description="Thiamine pyrophosphate enzyme central" evidence="4">
    <location>
        <begin position="198"/>
        <end position="328"/>
    </location>
</feature>
<evidence type="ECO:0000259" key="4">
    <source>
        <dbReference type="Pfam" id="PF00205"/>
    </source>
</evidence>
<dbReference type="InterPro" id="IPR047210">
    <property type="entry name" value="TPP_PYR_POXB-like"/>
</dbReference>
<keyword evidence="2 3" id="KW-0786">Thiamine pyrophosphate</keyword>
<comment type="similarity">
    <text evidence="1 3">Belongs to the TPP enzyme family.</text>
</comment>
<gene>
    <name evidence="7" type="ORF">MQN93_02760</name>
</gene>
<dbReference type="PANTHER" id="PTHR42981">
    <property type="entry name" value="PYRUVATE DEHYDROGENASE [UBIQUINONE]"/>
    <property type="match status" value="1"/>
</dbReference>
<evidence type="ECO:0000259" key="6">
    <source>
        <dbReference type="Pfam" id="PF02776"/>
    </source>
</evidence>
<feature type="domain" description="Thiamine pyrophosphate enzyme N-terminal TPP-binding" evidence="6">
    <location>
        <begin position="4"/>
        <end position="118"/>
    </location>
</feature>
<dbReference type="InterPro" id="IPR012001">
    <property type="entry name" value="Thiamin_PyroP_enz_TPP-bd_dom"/>
</dbReference>
<dbReference type="InterPro" id="IPR012000">
    <property type="entry name" value="Thiamin_PyroP_enz_cen_dom"/>
</dbReference>
<sequence>MSVKVSDHILQRLREWGVDHVFGYPGDGINGLLAAWGRADDQPRFVQSRHEEMSAFEAVGYAKFSGRLGVCAATSGPGAIHLLNGLYDAKLDHVPVLAIVGQTHRTAMGGSYQQEVDLHTLFKDVASDFVETVTVPEQLPNVLDRAIRTAYARRSPTALIIPGDVQELDYSPPTHEFKMVPSSLDRSSWTAVPSEESLRRAAEILNSGDKVAILVGQGAAGARAEVEQIAQRLKAGVAKALLGKDVLSDELPYVTGSIGLLGTRPSYELMRDCDTLLTIGSSFPYSQFLPDFGKARAVQIDIDPHMVGMRYPYEVNLVGDAKATLQQLIPLIGEDRGPEWYDTICDNVARWREVMERRAQQSADPINPEYVTHALDALLPQNAIITADSGSAANWYARHLTMRPGMRSSLSGTLATMGPGVPYAIGAKFAHPDRPAIALVGDGAMQMNGLAEMITAAKYRDLWEDPRLVVAVFNNRDLNQVTWEMRAMEGAPSFLPSQELPDVQYAAFARSLGLTGVRVEKPEDVEAGWRAGLEADGPAVIEFLTDPAVPPIPPHATWEQMEATAASILKGDADRAGMVKQGFKAKVQEFLPHRGK</sequence>
<dbReference type="PROSITE" id="PS00187">
    <property type="entry name" value="TPP_ENZYMES"/>
    <property type="match status" value="1"/>
</dbReference>
<comment type="caution">
    <text evidence="7">The sequence shown here is derived from an EMBL/GenBank/DDBJ whole genome shotgun (WGS) entry which is preliminary data.</text>
</comment>
<protein>
    <submittedName>
        <fullName evidence="7">Thiamine pyrophosphate-requiring protein</fullName>
    </submittedName>
</protein>
<dbReference type="SUPFAM" id="SSF52518">
    <property type="entry name" value="Thiamin diphosphate-binding fold (THDP-binding)"/>
    <property type="match status" value="2"/>
</dbReference>
<evidence type="ECO:0000313" key="8">
    <source>
        <dbReference type="Proteomes" id="UP001165270"/>
    </source>
</evidence>
<keyword evidence="8" id="KW-1185">Reference proteome</keyword>
<dbReference type="EMBL" id="JALDAX010000001">
    <property type="protein sequence ID" value="MCI3238641.1"/>
    <property type="molecule type" value="Genomic_DNA"/>
</dbReference>
<evidence type="ECO:0000313" key="7">
    <source>
        <dbReference type="EMBL" id="MCI3238641.1"/>
    </source>
</evidence>
<evidence type="ECO:0000256" key="3">
    <source>
        <dbReference type="RuleBase" id="RU362132"/>
    </source>
</evidence>
<dbReference type="InterPro" id="IPR047211">
    <property type="entry name" value="POXB-like"/>
</dbReference>
<dbReference type="CDD" id="cd07039">
    <property type="entry name" value="TPP_PYR_POX"/>
    <property type="match status" value="1"/>
</dbReference>
<dbReference type="InterPro" id="IPR029061">
    <property type="entry name" value="THDP-binding"/>
</dbReference>
<reference evidence="7" key="1">
    <citation type="submission" date="2022-03" db="EMBL/GenBank/DDBJ databases">
        <title>Streptomyces 7R015 and 7R016 isolated from Barleria lupulina in Thailand.</title>
        <authorList>
            <person name="Kanchanasin P."/>
            <person name="Phongsopitanun W."/>
            <person name="Tanasupawat S."/>
        </authorList>
    </citation>
    <scope>NUCLEOTIDE SEQUENCE</scope>
    <source>
        <strain evidence="7">7R016</strain>
    </source>
</reference>
<feature type="domain" description="Thiamine pyrophosphate enzyme TPP-binding" evidence="5">
    <location>
        <begin position="388"/>
        <end position="543"/>
    </location>
</feature>
<dbReference type="InterPro" id="IPR029035">
    <property type="entry name" value="DHS-like_NAD/FAD-binding_dom"/>
</dbReference>
<dbReference type="SUPFAM" id="SSF52467">
    <property type="entry name" value="DHS-like NAD/FAD-binding domain"/>
    <property type="match status" value="1"/>
</dbReference>
<evidence type="ECO:0000256" key="2">
    <source>
        <dbReference type="ARBA" id="ARBA00023052"/>
    </source>
</evidence>
<dbReference type="CDD" id="cd02014">
    <property type="entry name" value="TPP_POX"/>
    <property type="match status" value="1"/>
</dbReference>
<accession>A0ABS9XBE1</accession>
<dbReference type="InterPro" id="IPR047212">
    <property type="entry name" value="TPP_POXB-like"/>
</dbReference>
<dbReference type="PANTHER" id="PTHR42981:SF2">
    <property type="entry name" value="PYRUVATE DEHYDROGENASE [UBIQUINONE]"/>
    <property type="match status" value="1"/>
</dbReference>
<dbReference type="RefSeq" id="WP_242708120.1">
    <property type="nucleotide sequence ID" value="NZ_JALDAX010000001.1"/>
</dbReference>
<dbReference type="InterPro" id="IPR000399">
    <property type="entry name" value="TPP-bd_CS"/>
</dbReference>